<feature type="region of interest" description="Disordered" evidence="1">
    <location>
        <begin position="56"/>
        <end position="78"/>
    </location>
</feature>
<reference evidence="2" key="1">
    <citation type="submission" date="2020-06" db="EMBL/GenBank/DDBJ databases">
        <title>Draft genome of Bugula neritina, a colonial animal packing powerful symbionts and potential medicines.</title>
        <authorList>
            <person name="Rayko M."/>
        </authorList>
    </citation>
    <scope>NUCLEOTIDE SEQUENCE [LARGE SCALE GENOMIC DNA]</scope>
    <source>
        <strain evidence="2">Kwan_BN1</strain>
    </source>
</reference>
<name>A0A7J7J6L0_BUGNE</name>
<feature type="compositionally biased region" description="Basic residues" evidence="1">
    <location>
        <begin position="56"/>
        <end position="69"/>
    </location>
</feature>
<protein>
    <recommendedName>
        <fullName evidence="4">CCHC-type domain-containing protein</fullName>
    </recommendedName>
</protein>
<comment type="caution">
    <text evidence="2">The sequence shown here is derived from an EMBL/GenBank/DDBJ whole genome shotgun (WGS) entry which is preliminary data.</text>
</comment>
<dbReference type="AlphaFoldDB" id="A0A7J7J6L0"/>
<dbReference type="EMBL" id="VXIV02003074">
    <property type="protein sequence ID" value="KAF6021286.1"/>
    <property type="molecule type" value="Genomic_DNA"/>
</dbReference>
<sequence>MLAAEKNSKPEEVQVATLLTILELRDMSCSERSICRRRTKRRLLKSKALSVDTLLRKSKKNLRGTHQPRKCPAYDKQCNNSGRKGHYAKVCLSKKESTATNKPKVHEVTAEDPDVVYTLHNAATNQKSGM</sequence>
<evidence type="ECO:0008006" key="4">
    <source>
        <dbReference type="Google" id="ProtNLM"/>
    </source>
</evidence>
<evidence type="ECO:0000256" key="1">
    <source>
        <dbReference type="SAM" id="MobiDB-lite"/>
    </source>
</evidence>
<dbReference type="Proteomes" id="UP000593567">
    <property type="component" value="Unassembled WGS sequence"/>
</dbReference>
<accession>A0A7J7J6L0</accession>
<organism evidence="2 3">
    <name type="scientific">Bugula neritina</name>
    <name type="common">Brown bryozoan</name>
    <name type="synonym">Sertularia neritina</name>
    <dbReference type="NCBI Taxonomy" id="10212"/>
    <lineage>
        <taxon>Eukaryota</taxon>
        <taxon>Metazoa</taxon>
        <taxon>Spiralia</taxon>
        <taxon>Lophotrochozoa</taxon>
        <taxon>Bryozoa</taxon>
        <taxon>Gymnolaemata</taxon>
        <taxon>Cheilostomatida</taxon>
        <taxon>Flustrina</taxon>
        <taxon>Buguloidea</taxon>
        <taxon>Bugulidae</taxon>
        <taxon>Bugula</taxon>
    </lineage>
</organism>
<evidence type="ECO:0000313" key="3">
    <source>
        <dbReference type="Proteomes" id="UP000593567"/>
    </source>
</evidence>
<proteinExistence type="predicted"/>
<keyword evidence="3" id="KW-1185">Reference proteome</keyword>
<evidence type="ECO:0000313" key="2">
    <source>
        <dbReference type="EMBL" id="KAF6021286.1"/>
    </source>
</evidence>
<gene>
    <name evidence="2" type="ORF">EB796_020403</name>
</gene>